<gene>
    <name evidence="2" type="ORF">FHS29_006434</name>
</gene>
<evidence type="ECO:0000256" key="1">
    <source>
        <dbReference type="SAM" id="SignalP"/>
    </source>
</evidence>
<dbReference type="GO" id="GO:0005509">
    <property type="term" value="F:calcium ion binding"/>
    <property type="evidence" value="ECO:0007669"/>
    <property type="project" value="InterPro"/>
</dbReference>
<protein>
    <submittedName>
        <fullName evidence="2">Ca2+-binding RTX toxin-like protein</fullName>
    </submittedName>
</protein>
<dbReference type="PROSITE" id="PS00330">
    <property type="entry name" value="HEMOLYSIN_CALCIUM"/>
    <property type="match status" value="2"/>
</dbReference>
<evidence type="ECO:0000313" key="3">
    <source>
        <dbReference type="Proteomes" id="UP000547510"/>
    </source>
</evidence>
<dbReference type="InterPro" id="IPR011049">
    <property type="entry name" value="Serralysin-like_metalloprot_C"/>
</dbReference>
<keyword evidence="3" id="KW-1185">Reference proteome</keyword>
<proteinExistence type="predicted"/>
<dbReference type="RefSeq" id="WP_184697080.1">
    <property type="nucleotide sequence ID" value="NZ_JACHJN010000012.1"/>
</dbReference>
<dbReference type="SUPFAM" id="SSF51120">
    <property type="entry name" value="beta-Roll"/>
    <property type="match status" value="1"/>
</dbReference>
<dbReference type="Proteomes" id="UP000547510">
    <property type="component" value="Unassembled WGS sequence"/>
</dbReference>
<dbReference type="EMBL" id="JACHJN010000012">
    <property type="protein sequence ID" value="MBB5959813.1"/>
    <property type="molecule type" value="Genomic_DNA"/>
</dbReference>
<feature type="chain" id="PRO_5032702995" evidence="1">
    <location>
        <begin position="33"/>
        <end position="169"/>
    </location>
</feature>
<reference evidence="2 3" key="1">
    <citation type="submission" date="2020-08" db="EMBL/GenBank/DDBJ databases">
        <title>Genomic Encyclopedia of Type Strains, Phase III (KMG-III): the genomes of soil and plant-associated and newly described type strains.</title>
        <authorList>
            <person name="Whitman W."/>
        </authorList>
    </citation>
    <scope>NUCLEOTIDE SEQUENCE [LARGE SCALE GENOMIC DNA]</scope>
    <source>
        <strain evidence="2 3">CECT 8640</strain>
    </source>
</reference>
<dbReference type="PRINTS" id="PR00313">
    <property type="entry name" value="CABNDNGRPT"/>
</dbReference>
<accession>A0A841CSH5</accession>
<dbReference type="Pfam" id="PF00353">
    <property type="entry name" value="HemolysinCabind"/>
    <property type="match status" value="1"/>
</dbReference>
<evidence type="ECO:0000313" key="2">
    <source>
        <dbReference type="EMBL" id="MBB5959813.1"/>
    </source>
</evidence>
<name>A0A841CSH5_9PSEU</name>
<sequence length="169" mass="16877">MIRSRSNRVAALLAGALTTVGATLVAAGPATAAPTTTYTCKDPLSGVDFLASWTGTKDTDVIWAQPGSVLVALGGDDSVFSEIAGPASIACLGSGADTFGHSDLQQTSVGAFRVRGEDGNDTITGGTGNDVLIGGNGNDTLVGGPGQDRVDGGPGVDRCDAETEVNCEF</sequence>
<dbReference type="AlphaFoldDB" id="A0A841CSH5"/>
<dbReference type="InterPro" id="IPR001343">
    <property type="entry name" value="Hemolysn_Ca-bd"/>
</dbReference>
<keyword evidence="1" id="KW-0732">Signal</keyword>
<comment type="caution">
    <text evidence="2">The sequence shown here is derived from an EMBL/GenBank/DDBJ whole genome shotgun (WGS) entry which is preliminary data.</text>
</comment>
<dbReference type="InterPro" id="IPR018511">
    <property type="entry name" value="Hemolysin-typ_Ca-bd_CS"/>
</dbReference>
<feature type="signal peptide" evidence="1">
    <location>
        <begin position="1"/>
        <end position="32"/>
    </location>
</feature>
<dbReference type="Gene3D" id="2.150.10.10">
    <property type="entry name" value="Serralysin-like metalloprotease, C-terminal"/>
    <property type="match status" value="1"/>
</dbReference>
<organism evidence="2 3">
    <name type="scientific">Saccharothrix tamanrassetensis</name>
    <dbReference type="NCBI Taxonomy" id="1051531"/>
    <lineage>
        <taxon>Bacteria</taxon>
        <taxon>Bacillati</taxon>
        <taxon>Actinomycetota</taxon>
        <taxon>Actinomycetes</taxon>
        <taxon>Pseudonocardiales</taxon>
        <taxon>Pseudonocardiaceae</taxon>
        <taxon>Saccharothrix</taxon>
    </lineage>
</organism>